<name>A0A397S0Z9_9MOLU</name>
<dbReference type="RefSeq" id="WP_119015568.1">
    <property type="nucleotide sequence ID" value="NZ_QXEV01000003.1"/>
</dbReference>
<dbReference type="GO" id="GO:0005886">
    <property type="term" value="C:plasma membrane"/>
    <property type="evidence" value="ECO:0007669"/>
    <property type="project" value="TreeGrafter"/>
</dbReference>
<comment type="subcellular location">
    <subcellularLocation>
        <location evidence="1">Membrane</location>
        <topology evidence="1">Multi-pass membrane protein</topology>
    </subcellularLocation>
</comment>
<dbReference type="AlphaFoldDB" id="A0A397S0Z9"/>
<comment type="caution">
    <text evidence="7">The sequence shown here is derived from an EMBL/GenBank/DDBJ whole genome shotgun (WGS) entry which is preliminary data.</text>
</comment>
<dbReference type="OrthoDB" id="9794225at2"/>
<dbReference type="Proteomes" id="UP000266506">
    <property type="component" value="Unassembled WGS sequence"/>
</dbReference>
<dbReference type="InterPro" id="IPR004837">
    <property type="entry name" value="NaCa_Exmemb"/>
</dbReference>
<evidence type="ECO:0000256" key="3">
    <source>
        <dbReference type="ARBA" id="ARBA00022989"/>
    </source>
</evidence>
<proteinExistence type="predicted"/>
<dbReference type="InParanoid" id="A0A397S0Z9"/>
<dbReference type="InterPro" id="IPR044880">
    <property type="entry name" value="NCX_ion-bd_dom_sf"/>
</dbReference>
<dbReference type="InterPro" id="IPR004481">
    <property type="entry name" value="K/Na/Ca-exchanger"/>
</dbReference>
<dbReference type="PANTHER" id="PTHR10846">
    <property type="entry name" value="SODIUM/POTASSIUM/CALCIUM EXCHANGER"/>
    <property type="match status" value="1"/>
</dbReference>
<evidence type="ECO:0000256" key="5">
    <source>
        <dbReference type="SAM" id="Phobius"/>
    </source>
</evidence>
<feature type="transmembrane region" description="Helical" evidence="5">
    <location>
        <begin position="249"/>
        <end position="271"/>
    </location>
</feature>
<dbReference type="GO" id="GO:0006874">
    <property type="term" value="P:intracellular calcium ion homeostasis"/>
    <property type="evidence" value="ECO:0007669"/>
    <property type="project" value="TreeGrafter"/>
</dbReference>
<evidence type="ECO:0000313" key="8">
    <source>
        <dbReference type="Proteomes" id="UP000266506"/>
    </source>
</evidence>
<feature type="transmembrane region" description="Helical" evidence="5">
    <location>
        <begin position="336"/>
        <end position="358"/>
    </location>
</feature>
<keyword evidence="4 5" id="KW-0472">Membrane</keyword>
<feature type="domain" description="Sodium/calcium exchanger membrane region" evidence="6">
    <location>
        <begin position="206"/>
        <end position="353"/>
    </location>
</feature>
<sequence length="366" mass="39257">MFLDLVDSWISSWTIGNWSILFFIVFLIIGVFFLVKCCDIFVDSAASIAKKAHVSPLVIGLTIVAMGTSCPELAVSASDSISALVDSISTGTTIQANIAMGNVVGSNICNILLVLGLSIIFTPIIVKKAVLKRDYPFLIGASLLLVLFGIFFGISSAVGDYTIMRWEGIIFIVLMVAYLIYLILDSKRHPTDEEDEEIKDMPVWKAILFLVLGALGIALGGELVVVGSKNLAVMGATAIGIESDLAEKIVGLTIVAVGTSLPELVTSVIAAKKGQVDMALGNVIGSNLFNILFVLGVSATINPIVADSTIIFDLVFMMTTTLLLFGLSFTGKLKKWMGFLFLGLYIAYLVYLVLRVVLASKGIWLP</sequence>
<keyword evidence="8" id="KW-1185">Reference proteome</keyword>
<evidence type="ECO:0000313" key="7">
    <source>
        <dbReference type="EMBL" id="RIA78085.1"/>
    </source>
</evidence>
<evidence type="ECO:0000259" key="6">
    <source>
        <dbReference type="Pfam" id="PF01699"/>
    </source>
</evidence>
<feature type="transmembrane region" description="Helical" evidence="5">
    <location>
        <begin position="163"/>
        <end position="184"/>
    </location>
</feature>
<dbReference type="PANTHER" id="PTHR10846:SF8">
    <property type="entry name" value="INNER MEMBRANE PROTEIN YRBG"/>
    <property type="match status" value="1"/>
</dbReference>
<dbReference type="FunCoup" id="A0A397S0Z9">
    <property type="interactions" value="104"/>
</dbReference>
<dbReference type="EMBL" id="QXEV01000003">
    <property type="protein sequence ID" value="RIA78085.1"/>
    <property type="molecule type" value="Genomic_DNA"/>
</dbReference>
<reference evidence="7 8" key="1">
    <citation type="submission" date="2018-08" db="EMBL/GenBank/DDBJ databases">
        <title>Genomic Encyclopedia of Archaeal and Bacterial Type Strains, Phase II (KMG-II): from individual species to whole genera.</title>
        <authorList>
            <person name="Goeker M."/>
        </authorList>
    </citation>
    <scope>NUCLEOTIDE SEQUENCE [LARGE SCALE GENOMIC DNA]</scope>
    <source>
        <strain evidence="7 8">ATCC 27112</strain>
    </source>
</reference>
<evidence type="ECO:0000256" key="4">
    <source>
        <dbReference type="ARBA" id="ARBA00023136"/>
    </source>
</evidence>
<feature type="domain" description="Sodium/calcium exchanger membrane region" evidence="6">
    <location>
        <begin position="23"/>
        <end position="183"/>
    </location>
</feature>
<feature type="transmembrane region" description="Helical" evidence="5">
    <location>
        <begin position="137"/>
        <end position="157"/>
    </location>
</feature>
<protein>
    <submittedName>
        <fullName evidence="7">Cation:H+ antiporter</fullName>
    </submittedName>
</protein>
<feature type="transmembrane region" description="Helical" evidence="5">
    <location>
        <begin position="98"/>
        <end position="125"/>
    </location>
</feature>
<feature type="transmembrane region" description="Helical" evidence="5">
    <location>
        <begin position="54"/>
        <end position="78"/>
    </location>
</feature>
<dbReference type="Gene3D" id="1.20.1420.30">
    <property type="entry name" value="NCX, central ion-binding region"/>
    <property type="match status" value="1"/>
</dbReference>
<feature type="transmembrane region" description="Helical" evidence="5">
    <location>
        <begin position="310"/>
        <end position="329"/>
    </location>
</feature>
<keyword evidence="2 5" id="KW-0812">Transmembrane</keyword>
<accession>A0A397S0Z9</accession>
<keyword evidence="3 5" id="KW-1133">Transmembrane helix</keyword>
<feature type="transmembrane region" description="Helical" evidence="5">
    <location>
        <begin position="20"/>
        <end position="42"/>
    </location>
</feature>
<dbReference type="GO" id="GO:0005262">
    <property type="term" value="F:calcium channel activity"/>
    <property type="evidence" value="ECO:0007669"/>
    <property type="project" value="TreeGrafter"/>
</dbReference>
<gene>
    <name evidence="7" type="ORF">EI71_00395</name>
</gene>
<feature type="transmembrane region" description="Helical" evidence="5">
    <location>
        <begin position="283"/>
        <end position="304"/>
    </location>
</feature>
<dbReference type="NCBIfam" id="TIGR00367">
    <property type="entry name" value="calcium/sodium antiporter"/>
    <property type="match status" value="1"/>
</dbReference>
<evidence type="ECO:0000256" key="2">
    <source>
        <dbReference type="ARBA" id="ARBA00022692"/>
    </source>
</evidence>
<feature type="transmembrane region" description="Helical" evidence="5">
    <location>
        <begin position="204"/>
        <end position="226"/>
    </location>
</feature>
<dbReference type="GO" id="GO:0008273">
    <property type="term" value="F:calcium, potassium:sodium antiporter activity"/>
    <property type="evidence" value="ECO:0007669"/>
    <property type="project" value="TreeGrafter"/>
</dbReference>
<evidence type="ECO:0000256" key="1">
    <source>
        <dbReference type="ARBA" id="ARBA00004141"/>
    </source>
</evidence>
<dbReference type="Pfam" id="PF01699">
    <property type="entry name" value="Na_Ca_ex"/>
    <property type="match status" value="2"/>
</dbReference>
<organism evidence="7 8">
    <name type="scientific">Anaeroplasma bactoclasticum</name>
    <dbReference type="NCBI Taxonomy" id="2088"/>
    <lineage>
        <taxon>Bacteria</taxon>
        <taxon>Bacillati</taxon>
        <taxon>Mycoplasmatota</taxon>
        <taxon>Mollicutes</taxon>
        <taxon>Anaeroplasmatales</taxon>
        <taxon>Anaeroplasmataceae</taxon>
        <taxon>Anaeroplasma</taxon>
    </lineage>
</organism>